<reference evidence="2" key="5">
    <citation type="submission" date="2024-05" db="EMBL/GenBank/DDBJ databases">
        <title>Streptococcus macedonicus and Acinetobacter baumannii: co-inhabitants of the cheese production environment.</title>
        <authorList>
            <person name="Johnson J."/>
            <person name="Curtin C."/>
            <person name="Waite-Cusic J."/>
        </authorList>
    </citation>
    <scope>NUCLEOTIDE SEQUENCE</scope>
    <source>
        <strain evidence="2">E28</strain>
    </source>
</reference>
<dbReference type="SUPFAM" id="SSF53335">
    <property type="entry name" value="S-adenosyl-L-methionine-dependent methyltransferases"/>
    <property type="match status" value="1"/>
</dbReference>
<accession>A0AA47IMC2</accession>
<feature type="domain" description="Methyltransferase type 11" evidence="1">
    <location>
        <begin position="4"/>
        <end position="55"/>
    </location>
</feature>
<dbReference type="Proteomes" id="UP001156410">
    <property type="component" value="Chromosome"/>
</dbReference>
<evidence type="ECO:0000313" key="2">
    <source>
        <dbReference type="EMBL" id="MCW8678071.1"/>
    </source>
</evidence>
<dbReference type="GO" id="GO:0008757">
    <property type="term" value="F:S-adenosylmethionine-dependent methyltransferase activity"/>
    <property type="evidence" value="ECO:0007669"/>
    <property type="project" value="InterPro"/>
</dbReference>
<dbReference type="InterPro" id="IPR013216">
    <property type="entry name" value="Methyltransf_11"/>
</dbReference>
<dbReference type="GO" id="GO:0032259">
    <property type="term" value="P:methylation"/>
    <property type="evidence" value="ECO:0007669"/>
    <property type="project" value="UniProtKB-KW"/>
</dbReference>
<evidence type="ECO:0000313" key="3">
    <source>
        <dbReference type="EMBL" id="WAK63521.1"/>
    </source>
</evidence>
<dbReference type="EMBL" id="JAPHJC010000020">
    <property type="protein sequence ID" value="MCW8678071.1"/>
    <property type="molecule type" value="Genomic_DNA"/>
</dbReference>
<proteinExistence type="predicted"/>
<evidence type="ECO:0000259" key="1">
    <source>
        <dbReference type="Pfam" id="PF08241"/>
    </source>
</evidence>
<organism evidence="3 4">
    <name type="scientific">Streptococcus macedonicus</name>
    <name type="common">Streptococcus gallolyticus macedonicus</name>
    <dbReference type="NCBI Taxonomy" id="59310"/>
    <lineage>
        <taxon>Bacteria</taxon>
        <taxon>Bacillati</taxon>
        <taxon>Bacillota</taxon>
        <taxon>Bacilli</taxon>
        <taxon>Lactobacillales</taxon>
        <taxon>Streptococcaceae</taxon>
        <taxon>Streptococcus</taxon>
    </lineage>
</organism>
<protein>
    <submittedName>
        <fullName evidence="2">Class I SAM-dependent methyltransferase</fullName>
    </submittedName>
    <submittedName>
        <fullName evidence="3">Methyltransferase domain-containing protein</fullName>
    </submittedName>
</protein>
<dbReference type="Pfam" id="PF08241">
    <property type="entry name" value="Methyltransf_11"/>
    <property type="match status" value="1"/>
</dbReference>
<dbReference type="InterPro" id="IPR029063">
    <property type="entry name" value="SAM-dependent_MTases_sf"/>
</dbReference>
<dbReference type="EMBL" id="CP113440">
    <property type="protein sequence ID" value="WAK63521.1"/>
    <property type="molecule type" value="Genomic_DNA"/>
</dbReference>
<dbReference type="AlphaFoldDB" id="A0AA47IMC2"/>
<keyword evidence="5" id="KW-1185">Reference proteome</keyword>
<reference evidence="5" key="1">
    <citation type="submission" date="2022-11" db="EMBL/GenBank/DDBJ databases">
        <title>Streptococcus macedonicus and Acinetobacter baumannii: co-inhabitants of the cheese production environment.</title>
        <authorList>
            <person name="Johnson J."/>
            <person name="Curtin C."/>
            <person name="Waite-Cusic J."/>
        </authorList>
    </citation>
    <scope>NUCLEOTIDE SEQUENCE [LARGE SCALE GENOMIC DNA]</scope>
    <source>
        <strain evidence="5">E28</strain>
    </source>
</reference>
<evidence type="ECO:0000313" key="4">
    <source>
        <dbReference type="Proteomes" id="UP001156410"/>
    </source>
</evidence>
<reference evidence="5" key="4">
    <citation type="submission" date="2023-07" db="EMBL/GenBank/DDBJ databases">
        <title>Streptococcus macedonicus and Acinetobacter baumannii: co-inhabitants of the cheese production environment.</title>
        <authorList>
            <person name="Johnson J."/>
            <person name="Curtin C."/>
            <person name="Waite-Cusic J."/>
        </authorList>
    </citation>
    <scope>NUCLEOTIDE SEQUENCE [LARGE SCALE GENOMIC DNA]</scope>
    <source>
        <strain evidence="5">E28</strain>
    </source>
</reference>
<gene>
    <name evidence="3" type="ORF">OQG81_01105</name>
    <name evidence="2" type="ORF">OQH01_05995</name>
</gene>
<sequence>MLKREGYKIEAIEGDMTKTFPYEDESFDIVFHPVSNCYTENMQHIFNEAHRVLKK</sequence>
<reference evidence="3" key="3">
    <citation type="submission" date="2022-11" db="EMBL/GenBank/DDBJ databases">
        <authorList>
            <person name="Johnson J.D."/>
        </authorList>
    </citation>
    <scope>NUCLEOTIDE SEQUENCE</scope>
    <source>
        <strain evidence="2">E28</strain>
        <strain evidence="3">E37</strain>
    </source>
</reference>
<keyword evidence="3" id="KW-0489">Methyltransferase</keyword>
<dbReference type="Proteomes" id="UP001209889">
    <property type="component" value="Unassembled WGS sequence"/>
</dbReference>
<dbReference type="Gene3D" id="3.40.50.150">
    <property type="entry name" value="Vaccinia Virus protein VP39"/>
    <property type="match status" value="1"/>
</dbReference>
<keyword evidence="3" id="KW-0808">Transferase</keyword>
<evidence type="ECO:0000313" key="5">
    <source>
        <dbReference type="Proteomes" id="UP001209889"/>
    </source>
</evidence>
<dbReference type="RefSeq" id="WP_223246338.1">
    <property type="nucleotide sequence ID" value="NZ_CP113440.1"/>
</dbReference>
<dbReference type="GeneID" id="93937610"/>
<name>A0AA47IMC2_STRMC</name>
<dbReference type="CDD" id="cd02440">
    <property type="entry name" value="AdoMet_MTases"/>
    <property type="match status" value="1"/>
</dbReference>
<reference evidence="3" key="2">
    <citation type="submission" date="2022-11" db="EMBL/GenBank/DDBJ databases">
        <title>Streptococcus macedonicus and Acinetobacter baumannii: co-inhabitants of the cheese production environment.</title>
        <authorList>
            <person name="Johnson J."/>
        </authorList>
    </citation>
    <scope>NUCLEOTIDE SEQUENCE</scope>
    <source>
        <strain evidence="3">E37</strain>
    </source>
</reference>